<dbReference type="PANTHER" id="PTHR35372">
    <property type="entry name" value="ATP BINDING PROTEIN-RELATED"/>
    <property type="match status" value="1"/>
</dbReference>
<dbReference type="PANTHER" id="PTHR35372:SF2">
    <property type="entry name" value="SF3 HELICASE DOMAIN-CONTAINING PROTEIN"/>
    <property type="match status" value="1"/>
</dbReference>
<keyword evidence="3" id="KW-0067">ATP-binding</keyword>
<sequence length="492" mass="56782">MKELLKSIDLAMEELLRQVRNIGMIQAALTPIEVIFTVATTLIDGPSSEGWLVIGNRYLNLETGKFHTPVPSLYISQVIQTPWEGQDSLEEDIDSTFPVLEPFLRELFSDRRENDYHEFIRNLQMFLGYSLTGKANLHTVVFLYGLGRNGKGLFCRLLKSVFIGEGNTSHKLLIDPAEVHRNASNIRDFLEMETIEQRLRESSPGHHTEGSIPENISNLITNLDKKIICKNARSAKNAHTAQLMGLIGARCVIFDELNAKEELDLAKFKQYTGGDAIVVRAAYNKDTFIIQKPMFTFLITTNVLPGIAPEPSVVLRIKVIQFNVFFDPLMKEDEVETRFRKRGNFEREDIIKSVAMRCDFLRWVVQGAFLFYKQKRIDWCNSIINDTNEFWGQSDIFKMFLEDYYNILTDTEQIISENIPQMIEQGYYIKCSDFERELASYYNEKQTPNNQIIPLQRVYQGLSNEYKIFKLRTARGGIKRAVYVFGLKRIIN</sequence>
<evidence type="ECO:0000313" key="6">
    <source>
        <dbReference type="Proteomes" id="UP001479436"/>
    </source>
</evidence>
<comment type="caution">
    <text evidence="5">The sequence shown here is derived from an EMBL/GenBank/DDBJ whole genome shotgun (WGS) entry which is preliminary data.</text>
</comment>
<organism evidence="5 6">
    <name type="scientific">Basidiobolus ranarum</name>
    <dbReference type="NCBI Taxonomy" id="34480"/>
    <lineage>
        <taxon>Eukaryota</taxon>
        <taxon>Fungi</taxon>
        <taxon>Fungi incertae sedis</taxon>
        <taxon>Zoopagomycota</taxon>
        <taxon>Entomophthoromycotina</taxon>
        <taxon>Basidiobolomycetes</taxon>
        <taxon>Basidiobolales</taxon>
        <taxon>Basidiobolaceae</taxon>
        <taxon>Basidiobolus</taxon>
    </lineage>
</organism>
<dbReference type="InterPro" id="IPR051620">
    <property type="entry name" value="ORF904-like_C"/>
</dbReference>
<dbReference type="EMBL" id="JASJQH010002329">
    <property type="protein sequence ID" value="KAK9760276.1"/>
    <property type="molecule type" value="Genomic_DNA"/>
</dbReference>
<accession>A0ABR2WFP3</accession>
<proteinExistence type="predicted"/>
<dbReference type="Proteomes" id="UP001479436">
    <property type="component" value="Unassembled WGS sequence"/>
</dbReference>
<evidence type="ECO:0000256" key="2">
    <source>
        <dbReference type="ARBA" id="ARBA00022801"/>
    </source>
</evidence>
<keyword evidence="1" id="KW-0547">Nucleotide-binding</keyword>
<dbReference type="Gene3D" id="3.40.50.300">
    <property type="entry name" value="P-loop containing nucleotide triphosphate hydrolases"/>
    <property type="match status" value="1"/>
</dbReference>
<evidence type="ECO:0000256" key="3">
    <source>
        <dbReference type="ARBA" id="ARBA00022840"/>
    </source>
</evidence>
<feature type="domain" description="SF3 helicase" evidence="4">
    <location>
        <begin position="118"/>
        <end position="335"/>
    </location>
</feature>
<protein>
    <recommendedName>
        <fullName evidence="4">SF3 helicase domain-containing protein</fullName>
    </recommendedName>
</protein>
<reference evidence="5 6" key="1">
    <citation type="submission" date="2023-04" db="EMBL/GenBank/DDBJ databases">
        <title>Genome of Basidiobolus ranarum AG-B5.</title>
        <authorList>
            <person name="Stajich J.E."/>
            <person name="Carter-House D."/>
            <person name="Gryganskyi A."/>
        </authorList>
    </citation>
    <scope>NUCLEOTIDE SEQUENCE [LARGE SCALE GENOMIC DNA]</scope>
    <source>
        <strain evidence="5 6">AG-B5</strain>
    </source>
</reference>
<dbReference type="SUPFAM" id="SSF52540">
    <property type="entry name" value="P-loop containing nucleoside triphosphate hydrolases"/>
    <property type="match status" value="1"/>
</dbReference>
<keyword evidence="6" id="KW-1185">Reference proteome</keyword>
<dbReference type="InterPro" id="IPR027417">
    <property type="entry name" value="P-loop_NTPase"/>
</dbReference>
<keyword evidence="2" id="KW-0378">Hydrolase</keyword>
<dbReference type="PROSITE" id="PS51206">
    <property type="entry name" value="SF3_HELICASE_1"/>
    <property type="match status" value="1"/>
</dbReference>
<dbReference type="InterPro" id="IPR014015">
    <property type="entry name" value="Helicase_SF3_DNA-vir"/>
</dbReference>
<evidence type="ECO:0000256" key="1">
    <source>
        <dbReference type="ARBA" id="ARBA00022741"/>
    </source>
</evidence>
<evidence type="ECO:0000259" key="4">
    <source>
        <dbReference type="PROSITE" id="PS51206"/>
    </source>
</evidence>
<evidence type="ECO:0000313" key="5">
    <source>
        <dbReference type="EMBL" id="KAK9760276.1"/>
    </source>
</evidence>
<gene>
    <name evidence="5" type="ORF">K7432_015886</name>
</gene>
<name>A0ABR2WFP3_9FUNG</name>